<feature type="transmembrane region" description="Helical" evidence="1">
    <location>
        <begin position="111"/>
        <end position="135"/>
    </location>
</feature>
<accession>A0A0Z8SBA4</accession>
<name>A0A0Z8SBA4_STRSU</name>
<keyword evidence="1" id="KW-1133">Transmembrane helix</keyword>
<keyword evidence="1" id="KW-0812">Transmembrane</keyword>
<keyword evidence="1" id="KW-0472">Membrane</keyword>
<feature type="transmembrane region" description="Helical" evidence="1">
    <location>
        <begin position="75"/>
        <end position="99"/>
    </location>
</feature>
<organism evidence="2 3">
    <name type="scientific">Streptococcus suis</name>
    <dbReference type="NCBI Taxonomy" id="1307"/>
    <lineage>
        <taxon>Bacteria</taxon>
        <taxon>Bacillati</taxon>
        <taxon>Bacillota</taxon>
        <taxon>Bacilli</taxon>
        <taxon>Lactobacillales</taxon>
        <taxon>Streptococcaceae</taxon>
        <taxon>Streptococcus</taxon>
    </lineage>
</organism>
<evidence type="ECO:0000313" key="3">
    <source>
        <dbReference type="Proteomes" id="UP000071962"/>
    </source>
</evidence>
<feature type="transmembrane region" description="Helical" evidence="1">
    <location>
        <begin position="36"/>
        <end position="55"/>
    </location>
</feature>
<protein>
    <recommendedName>
        <fullName evidence="4">Lipoprotein</fullName>
    </recommendedName>
</protein>
<sequence>MTWLSKKDRKSLYFSVLVSIIFSCFFSPFITLEIDYIVEFFSIIIGFLISAIALLHSSNIRIALYNAKSDGYPNYWYKIISYYRTAIIYFLCLILVLIVKVDCISDGVYQTIYLAVLIEGGYWIVKIVRSLFYLLTVEINSK</sequence>
<reference evidence="2 3" key="1">
    <citation type="submission" date="2016-02" db="EMBL/GenBank/DDBJ databases">
        <authorList>
            <consortium name="Pathogen Informatics"/>
        </authorList>
    </citation>
    <scope>NUCLEOTIDE SEQUENCE [LARGE SCALE GENOMIC DNA]</scope>
    <source>
        <strain evidence="2 3">SS1062</strain>
    </source>
</reference>
<dbReference type="Proteomes" id="UP000071962">
    <property type="component" value="Unassembled WGS sequence"/>
</dbReference>
<dbReference type="EMBL" id="FIKT01000009">
    <property type="protein sequence ID" value="CYW97385.1"/>
    <property type="molecule type" value="Genomic_DNA"/>
</dbReference>
<evidence type="ECO:0008006" key="4">
    <source>
        <dbReference type="Google" id="ProtNLM"/>
    </source>
</evidence>
<evidence type="ECO:0000313" key="2">
    <source>
        <dbReference type="EMBL" id="CYW97385.1"/>
    </source>
</evidence>
<proteinExistence type="predicted"/>
<gene>
    <name evidence="2" type="ORF">ERS132551_00975</name>
</gene>
<dbReference type="AlphaFoldDB" id="A0A0Z8SBA4"/>
<dbReference type="PROSITE" id="PS51257">
    <property type="entry name" value="PROKAR_LIPOPROTEIN"/>
    <property type="match status" value="1"/>
</dbReference>
<feature type="transmembrane region" description="Helical" evidence="1">
    <location>
        <begin position="12"/>
        <end position="30"/>
    </location>
</feature>
<evidence type="ECO:0000256" key="1">
    <source>
        <dbReference type="SAM" id="Phobius"/>
    </source>
</evidence>